<evidence type="ECO:0000256" key="1">
    <source>
        <dbReference type="SAM" id="MobiDB-lite"/>
    </source>
</evidence>
<evidence type="ECO:0000256" key="2">
    <source>
        <dbReference type="SAM" id="Phobius"/>
    </source>
</evidence>
<feature type="compositionally biased region" description="Basic and acidic residues" evidence="1">
    <location>
        <begin position="191"/>
        <end position="202"/>
    </location>
</feature>
<organism evidence="4 5">
    <name type="scientific">Arthrobacter stackebrandtii</name>
    <dbReference type="NCBI Taxonomy" id="272161"/>
    <lineage>
        <taxon>Bacteria</taxon>
        <taxon>Bacillati</taxon>
        <taxon>Actinomycetota</taxon>
        <taxon>Actinomycetes</taxon>
        <taxon>Micrococcales</taxon>
        <taxon>Micrococcaceae</taxon>
        <taxon>Arthrobacter</taxon>
    </lineage>
</organism>
<feature type="region of interest" description="Disordered" evidence="1">
    <location>
        <begin position="179"/>
        <end position="202"/>
    </location>
</feature>
<name>A0ABS4YSI2_9MICC</name>
<feature type="transmembrane region" description="Helical" evidence="2">
    <location>
        <begin position="61"/>
        <end position="79"/>
    </location>
</feature>
<dbReference type="EMBL" id="JAGIOI010000001">
    <property type="protein sequence ID" value="MBP2411455.1"/>
    <property type="molecule type" value="Genomic_DNA"/>
</dbReference>
<evidence type="ECO:0000313" key="4">
    <source>
        <dbReference type="EMBL" id="MBP2411455.1"/>
    </source>
</evidence>
<protein>
    <submittedName>
        <fullName evidence="4">Membrane protein YdbS with pleckstrin-like domain</fullName>
    </submittedName>
</protein>
<proteinExistence type="predicted"/>
<keyword evidence="2" id="KW-1133">Transmembrane helix</keyword>
<keyword evidence="2" id="KW-0472">Membrane</keyword>
<gene>
    <name evidence="4" type="ORF">JOF48_000254</name>
</gene>
<evidence type="ECO:0000259" key="3">
    <source>
        <dbReference type="Pfam" id="PF03703"/>
    </source>
</evidence>
<sequence length="202" mass="23475">MHKWLLPGEKVEIRCRPHSRVLIWPIAVGLLIVLAGSAGLARLQPEQFAQWAPGFSAWRETFVVVLLSAEALFLLLYPLRRVWRWTWTKYFLTSQRLRVRRGMFGKFTATYPLEMIHEVRPTQNWRQKMVGSGDLKLFMYRGPMRTLDEVPALTRFNGETQQAWTKVFRASTTFVQQTPQPGDYAGGVGMNEKELRKLGRDH</sequence>
<dbReference type="InterPro" id="IPR005182">
    <property type="entry name" value="YdbS-like_PH"/>
</dbReference>
<evidence type="ECO:0000313" key="5">
    <source>
        <dbReference type="Proteomes" id="UP000711614"/>
    </source>
</evidence>
<keyword evidence="5" id="KW-1185">Reference proteome</keyword>
<dbReference type="Proteomes" id="UP000711614">
    <property type="component" value="Unassembled WGS sequence"/>
</dbReference>
<keyword evidence="2" id="KW-0812">Transmembrane</keyword>
<reference evidence="4 5" key="1">
    <citation type="submission" date="2021-03" db="EMBL/GenBank/DDBJ databases">
        <title>Sequencing the genomes of 1000 actinobacteria strains.</title>
        <authorList>
            <person name="Klenk H.-P."/>
        </authorList>
    </citation>
    <scope>NUCLEOTIDE SEQUENCE [LARGE SCALE GENOMIC DNA]</scope>
    <source>
        <strain evidence="4 5">DSM 16005</strain>
    </source>
</reference>
<accession>A0ABS4YSI2</accession>
<dbReference type="Pfam" id="PF03703">
    <property type="entry name" value="bPH_2"/>
    <property type="match status" value="1"/>
</dbReference>
<feature type="transmembrane region" description="Helical" evidence="2">
    <location>
        <begin position="21"/>
        <end position="41"/>
    </location>
</feature>
<dbReference type="RefSeq" id="WP_209676582.1">
    <property type="nucleotide sequence ID" value="NZ_JAGIOI010000001.1"/>
</dbReference>
<feature type="domain" description="YdbS-like PH" evidence="3">
    <location>
        <begin position="84"/>
        <end position="139"/>
    </location>
</feature>
<comment type="caution">
    <text evidence="4">The sequence shown here is derived from an EMBL/GenBank/DDBJ whole genome shotgun (WGS) entry which is preliminary data.</text>
</comment>